<comment type="function">
    <text evidence="6">Specifically methylates the pseudouridine at position 1915 (m3Psi1915) in 23S rRNA.</text>
</comment>
<dbReference type="eggNOG" id="COG1576">
    <property type="taxonomic scope" value="Bacteria"/>
</dbReference>
<keyword evidence="3 6" id="KW-0808">Transferase</keyword>
<keyword evidence="6" id="KW-0963">Cytoplasm</keyword>
<dbReference type="InterPro" id="IPR029026">
    <property type="entry name" value="tRNA_m1G_MTases_N"/>
</dbReference>
<evidence type="ECO:0000256" key="4">
    <source>
        <dbReference type="ARBA" id="ARBA00022691"/>
    </source>
</evidence>
<evidence type="ECO:0000256" key="3">
    <source>
        <dbReference type="ARBA" id="ARBA00022679"/>
    </source>
</evidence>
<comment type="similarity">
    <text evidence="5 6">Belongs to the RNA methyltransferase RlmH family.</text>
</comment>
<dbReference type="AlphaFoldDB" id="E4L854"/>
<evidence type="ECO:0000313" key="7">
    <source>
        <dbReference type="EMBL" id="EFR42895.1"/>
    </source>
</evidence>
<dbReference type="GO" id="GO:0070038">
    <property type="term" value="F:rRNA (pseudouridine-N3-)-methyltransferase activity"/>
    <property type="evidence" value="ECO:0007669"/>
    <property type="project" value="UniProtKB-UniRule"/>
</dbReference>
<comment type="caution">
    <text evidence="7">The sequence shown here is derived from an EMBL/GenBank/DDBJ whole genome shotgun (WGS) entry which is preliminary data.</text>
</comment>
<evidence type="ECO:0000256" key="6">
    <source>
        <dbReference type="HAMAP-Rule" id="MF_00658"/>
    </source>
</evidence>
<evidence type="ECO:0000256" key="5">
    <source>
        <dbReference type="ARBA" id="ARBA00038303"/>
    </source>
</evidence>
<dbReference type="CDD" id="cd18081">
    <property type="entry name" value="RlmH-like"/>
    <property type="match status" value="1"/>
</dbReference>
<dbReference type="EC" id="2.1.1.177" evidence="6"/>
<dbReference type="Pfam" id="PF02590">
    <property type="entry name" value="SPOUT_MTase"/>
    <property type="match status" value="1"/>
</dbReference>
<dbReference type="HAMAP" id="MF_00658">
    <property type="entry name" value="23SrRNA_methyltr_H"/>
    <property type="match status" value="1"/>
</dbReference>
<accession>E4L854</accession>
<dbReference type="GO" id="GO:0005737">
    <property type="term" value="C:cytoplasm"/>
    <property type="evidence" value="ECO:0007669"/>
    <property type="project" value="UniProtKB-SubCell"/>
</dbReference>
<dbReference type="PIRSF" id="PIRSF004505">
    <property type="entry name" value="MT_bac"/>
    <property type="match status" value="1"/>
</dbReference>
<protein>
    <recommendedName>
        <fullName evidence="6">Ribosomal RNA large subunit methyltransferase H</fullName>
        <ecNumber evidence="6">2.1.1.177</ecNumber>
    </recommendedName>
    <alternativeName>
        <fullName evidence="6">23S rRNA (pseudouridine1915-N3)-methyltransferase</fullName>
    </alternativeName>
    <alternativeName>
        <fullName evidence="6">23S rRNA m3Psi1915 methyltransferase</fullName>
    </alternativeName>
    <alternativeName>
        <fullName evidence="6">rRNA (pseudouridine-N3-)-methyltransferase RlmH</fullName>
    </alternativeName>
</protein>
<dbReference type="SUPFAM" id="SSF75217">
    <property type="entry name" value="alpha/beta knot"/>
    <property type="match status" value="1"/>
</dbReference>
<evidence type="ECO:0000256" key="2">
    <source>
        <dbReference type="ARBA" id="ARBA00022603"/>
    </source>
</evidence>
<evidence type="ECO:0000256" key="1">
    <source>
        <dbReference type="ARBA" id="ARBA00022552"/>
    </source>
</evidence>
<dbReference type="RefSeq" id="WP_007554276.1">
    <property type="nucleotide sequence ID" value="NZ_AENT01000012.1"/>
</dbReference>
<feature type="binding site" evidence="6">
    <location>
        <begin position="126"/>
        <end position="131"/>
    </location>
    <ligand>
        <name>S-adenosyl-L-methionine</name>
        <dbReference type="ChEBI" id="CHEBI:59789"/>
    </ligand>
</feature>
<keyword evidence="4 6" id="KW-0949">S-adenosyl-L-methionine</keyword>
<organism evidence="7 8">
    <name type="scientific">Dialister micraerophilus UPII 345-E</name>
    <dbReference type="NCBI Taxonomy" id="910314"/>
    <lineage>
        <taxon>Bacteria</taxon>
        <taxon>Bacillati</taxon>
        <taxon>Bacillota</taxon>
        <taxon>Negativicutes</taxon>
        <taxon>Veillonellales</taxon>
        <taxon>Veillonellaceae</taxon>
        <taxon>Dialister</taxon>
    </lineage>
</organism>
<comment type="subcellular location">
    <subcellularLocation>
        <location evidence="6">Cytoplasm</location>
    </subcellularLocation>
</comment>
<dbReference type="Proteomes" id="UP000004594">
    <property type="component" value="Unassembled WGS sequence"/>
</dbReference>
<dbReference type="InterPro" id="IPR003742">
    <property type="entry name" value="RlmH-like"/>
</dbReference>
<comment type="subunit">
    <text evidence="6">Homodimer.</text>
</comment>
<dbReference type="PANTHER" id="PTHR33603:SF1">
    <property type="entry name" value="RIBOSOMAL RNA LARGE SUBUNIT METHYLTRANSFERASE H"/>
    <property type="match status" value="1"/>
</dbReference>
<evidence type="ECO:0000313" key="8">
    <source>
        <dbReference type="Proteomes" id="UP000004594"/>
    </source>
</evidence>
<sequence>MVIIISAIGKIKEKWMKEGIDEYLKRLKPFAKMNIIEHEEEKFAKKSEEIKKQVMEKESIKLLKSLKDTDCCILLDTSGKEMSSEELASWFENKMISGKSRFHFFIGGPLGNGETIRKNIKFKLCLSKMTLTHQMARLILVEQIYRSIKIIKNEPYHL</sequence>
<dbReference type="OrthoDB" id="9806643at2"/>
<keyword evidence="2 6" id="KW-0489">Methyltransferase</keyword>
<keyword evidence="1 6" id="KW-0698">rRNA processing</keyword>
<dbReference type="PANTHER" id="PTHR33603">
    <property type="entry name" value="METHYLTRANSFERASE"/>
    <property type="match status" value="1"/>
</dbReference>
<dbReference type="InterPro" id="IPR029028">
    <property type="entry name" value="Alpha/beta_knot_MTases"/>
</dbReference>
<dbReference type="EMBL" id="AENT01000012">
    <property type="protein sequence ID" value="EFR42895.1"/>
    <property type="molecule type" value="Genomic_DNA"/>
</dbReference>
<comment type="catalytic activity">
    <reaction evidence="6">
        <text>pseudouridine(1915) in 23S rRNA + S-adenosyl-L-methionine = N(3)-methylpseudouridine(1915) in 23S rRNA + S-adenosyl-L-homocysteine + H(+)</text>
        <dbReference type="Rhea" id="RHEA:42752"/>
        <dbReference type="Rhea" id="RHEA-COMP:10221"/>
        <dbReference type="Rhea" id="RHEA-COMP:10222"/>
        <dbReference type="ChEBI" id="CHEBI:15378"/>
        <dbReference type="ChEBI" id="CHEBI:57856"/>
        <dbReference type="ChEBI" id="CHEBI:59789"/>
        <dbReference type="ChEBI" id="CHEBI:65314"/>
        <dbReference type="ChEBI" id="CHEBI:74486"/>
        <dbReference type="EC" id="2.1.1.177"/>
    </reaction>
</comment>
<reference evidence="7 8" key="1">
    <citation type="submission" date="2010-11" db="EMBL/GenBank/DDBJ databases">
        <authorList>
            <person name="Durkin A.S."/>
            <person name="Madupu R."/>
            <person name="Torralba M."/>
            <person name="Gillis M."/>
            <person name="Methe B."/>
            <person name="Sutton G."/>
            <person name="Nelson K.E."/>
        </authorList>
    </citation>
    <scope>NUCLEOTIDE SEQUENCE [LARGE SCALE GENOMIC DNA]</scope>
    <source>
        <strain evidence="7 8">UPII 345-E</strain>
    </source>
</reference>
<proteinExistence type="inferred from homology"/>
<name>E4L854_9FIRM</name>
<gene>
    <name evidence="6" type="primary">rlmH</name>
    <name evidence="7" type="ORF">HMPREF9220_1036</name>
</gene>
<feature type="binding site" evidence="6">
    <location>
        <position position="75"/>
    </location>
    <ligand>
        <name>S-adenosyl-L-methionine</name>
        <dbReference type="ChEBI" id="CHEBI:59789"/>
    </ligand>
</feature>
<dbReference type="Gene3D" id="3.40.1280.10">
    <property type="match status" value="1"/>
</dbReference>
<feature type="binding site" evidence="6">
    <location>
        <position position="107"/>
    </location>
    <ligand>
        <name>S-adenosyl-L-methionine</name>
        <dbReference type="ChEBI" id="CHEBI:59789"/>
    </ligand>
</feature>